<reference evidence="2" key="2">
    <citation type="submission" date="2018-03" db="EMBL/GenBank/DDBJ databases">
        <title>The Triticum urartu genome reveals the dynamic nature of wheat genome evolution.</title>
        <authorList>
            <person name="Ling H."/>
            <person name="Ma B."/>
            <person name="Shi X."/>
            <person name="Liu H."/>
            <person name="Dong L."/>
            <person name="Sun H."/>
            <person name="Cao Y."/>
            <person name="Gao Q."/>
            <person name="Zheng S."/>
            <person name="Li Y."/>
            <person name="Yu Y."/>
            <person name="Du H."/>
            <person name="Qi M."/>
            <person name="Li Y."/>
            <person name="Yu H."/>
            <person name="Cui Y."/>
            <person name="Wang N."/>
            <person name="Chen C."/>
            <person name="Wu H."/>
            <person name="Zhao Y."/>
            <person name="Zhang J."/>
            <person name="Li Y."/>
            <person name="Zhou W."/>
            <person name="Zhang B."/>
            <person name="Hu W."/>
            <person name="Eijk M."/>
            <person name="Tang J."/>
            <person name="Witsenboer H."/>
            <person name="Zhao S."/>
            <person name="Li Z."/>
            <person name="Zhang A."/>
            <person name="Wang D."/>
            <person name="Liang C."/>
        </authorList>
    </citation>
    <scope>NUCLEOTIDE SEQUENCE [LARGE SCALE GENOMIC DNA]</scope>
    <source>
        <strain evidence="2">cv. G1812</strain>
    </source>
</reference>
<evidence type="ECO:0000256" key="1">
    <source>
        <dbReference type="ARBA" id="ARBA00022729"/>
    </source>
</evidence>
<accession>A0A8R7TM68</accession>
<reference evidence="2" key="3">
    <citation type="submission" date="2022-06" db="UniProtKB">
        <authorList>
            <consortium name="EnsemblPlants"/>
        </authorList>
    </citation>
    <scope>IDENTIFICATION</scope>
</reference>
<keyword evidence="1" id="KW-0732">Signal</keyword>
<dbReference type="AlphaFoldDB" id="A0A8R7TM68"/>
<proteinExistence type="predicted"/>
<dbReference type="Gramene" id="TuG1812G0200004743.01.T01">
    <property type="protein sequence ID" value="TuG1812G0200004743.01.T01.cds350848"/>
    <property type="gene ID" value="TuG1812G0200004743.01"/>
</dbReference>
<dbReference type="PANTHER" id="PTHR47976">
    <property type="entry name" value="G-TYPE LECTIN S-RECEPTOR-LIKE SERINE/THREONINE-PROTEIN KINASE SD2-5"/>
    <property type="match status" value="1"/>
</dbReference>
<name>A0A8R7TM68_TRIUA</name>
<dbReference type="InterPro" id="IPR051343">
    <property type="entry name" value="G-type_lectin_kinases/EP1-like"/>
</dbReference>
<dbReference type="PANTHER" id="PTHR47976:SF9">
    <property type="entry name" value="OS01G0113650 PROTEIN"/>
    <property type="match status" value="1"/>
</dbReference>
<dbReference type="Gene3D" id="1.10.510.10">
    <property type="entry name" value="Transferase(Phosphotransferase) domain 1"/>
    <property type="match status" value="1"/>
</dbReference>
<evidence type="ECO:0000313" key="2">
    <source>
        <dbReference type="EnsemblPlants" id="TuG1812G0200004743.01.T01.cds350848"/>
    </source>
</evidence>
<sequence length="100" mass="11329">MHLITLLEKKVKHDNLVDMIDKTSNDMQAHEQDVIQMMKLAMWCLQIDCKRRPKMSKVVKVLEGTMNAESNIDHNFVATNQVNCRIADNAASSVPPLASH</sequence>
<keyword evidence="3" id="KW-1185">Reference proteome</keyword>
<evidence type="ECO:0000313" key="3">
    <source>
        <dbReference type="Proteomes" id="UP000015106"/>
    </source>
</evidence>
<dbReference type="EnsemblPlants" id="TuG1812G0200004743.01.T01">
    <property type="protein sequence ID" value="TuG1812G0200004743.01.T01.cds350848"/>
    <property type="gene ID" value="TuG1812G0200004743.01"/>
</dbReference>
<reference evidence="3" key="1">
    <citation type="journal article" date="2013" name="Nature">
        <title>Draft genome of the wheat A-genome progenitor Triticum urartu.</title>
        <authorList>
            <person name="Ling H.Q."/>
            <person name="Zhao S."/>
            <person name="Liu D."/>
            <person name="Wang J."/>
            <person name="Sun H."/>
            <person name="Zhang C."/>
            <person name="Fan H."/>
            <person name="Li D."/>
            <person name="Dong L."/>
            <person name="Tao Y."/>
            <person name="Gao C."/>
            <person name="Wu H."/>
            <person name="Li Y."/>
            <person name="Cui Y."/>
            <person name="Guo X."/>
            <person name="Zheng S."/>
            <person name="Wang B."/>
            <person name="Yu K."/>
            <person name="Liang Q."/>
            <person name="Yang W."/>
            <person name="Lou X."/>
            <person name="Chen J."/>
            <person name="Feng M."/>
            <person name="Jian J."/>
            <person name="Zhang X."/>
            <person name="Luo G."/>
            <person name="Jiang Y."/>
            <person name="Liu J."/>
            <person name="Wang Z."/>
            <person name="Sha Y."/>
            <person name="Zhang B."/>
            <person name="Wu H."/>
            <person name="Tang D."/>
            <person name="Shen Q."/>
            <person name="Xue P."/>
            <person name="Zou S."/>
            <person name="Wang X."/>
            <person name="Liu X."/>
            <person name="Wang F."/>
            <person name="Yang Y."/>
            <person name="An X."/>
            <person name="Dong Z."/>
            <person name="Zhang K."/>
            <person name="Zhang X."/>
            <person name="Luo M.C."/>
            <person name="Dvorak J."/>
            <person name="Tong Y."/>
            <person name="Wang J."/>
            <person name="Yang H."/>
            <person name="Li Z."/>
            <person name="Wang D."/>
            <person name="Zhang A."/>
            <person name="Wang J."/>
        </authorList>
    </citation>
    <scope>NUCLEOTIDE SEQUENCE</scope>
    <source>
        <strain evidence="3">cv. G1812</strain>
    </source>
</reference>
<protein>
    <submittedName>
        <fullName evidence="2">Uncharacterized protein</fullName>
    </submittedName>
</protein>
<organism evidence="2 3">
    <name type="scientific">Triticum urartu</name>
    <name type="common">Red wild einkorn</name>
    <name type="synonym">Crithodium urartu</name>
    <dbReference type="NCBI Taxonomy" id="4572"/>
    <lineage>
        <taxon>Eukaryota</taxon>
        <taxon>Viridiplantae</taxon>
        <taxon>Streptophyta</taxon>
        <taxon>Embryophyta</taxon>
        <taxon>Tracheophyta</taxon>
        <taxon>Spermatophyta</taxon>
        <taxon>Magnoliopsida</taxon>
        <taxon>Liliopsida</taxon>
        <taxon>Poales</taxon>
        <taxon>Poaceae</taxon>
        <taxon>BOP clade</taxon>
        <taxon>Pooideae</taxon>
        <taxon>Triticodae</taxon>
        <taxon>Triticeae</taxon>
        <taxon>Triticinae</taxon>
        <taxon>Triticum</taxon>
    </lineage>
</organism>
<dbReference type="Proteomes" id="UP000015106">
    <property type="component" value="Chromosome 2"/>
</dbReference>